<evidence type="ECO:0000313" key="2">
    <source>
        <dbReference type="EMBL" id="KAL1265934.1"/>
    </source>
</evidence>
<evidence type="ECO:0000256" key="1">
    <source>
        <dbReference type="SAM" id="MobiDB-lite"/>
    </source>
</evidence>
<evidence type="ECO:0000313" key="3">
    <source>
        <dbReference type="Proteomes" id="UP001558613"/>
    </source>
</evidence>
<comment type="caution">
    <text evidence="2">The sequence shown here is derived from an EMBL/GenBank/DDBJ whole genome shotgun (WGS) entry which is preliminary data.</text>
</comment>
<dbReference type="Proteomes" id="UP001558613">
    <property type="component" value="Unassembled WGS sequence"/>
</dbReference>
<accession>A0ABR3MMT2</accession>
<dbReference type="EMBL" id="JAYMGO010000011">
    <property type="protein sequence ID" value="KAL1265934.1"/>
    <property type="molecule type" value="Genomic_DNA"/>
</dbReference>
<feature type="region of interest" description="Disordered" evidence="1">
    <location>
        <begin position="1"/>
        <end position="24"/>
    </location>
</feature>
<protein>
    <submittedName>
        <fullName evidence="2">Uncharacterized protein</fullName>
    </submittedName>
</protein>
<gene>
    <name evidence="2" type="ORF">QQF64_003961</name>
</gene>
<sequence>MDFGRVVLSDPRAPNSRRGSQRGHDQWERGLAGLAELCFGLLQLMERFLPGATSRDSNPSDISDEDFLERCRSRNSQAWLSGKFECVALALAWQGVLCMYPSVIEKYVRRPCICQADPFKREIYTPVRCSVVGARHRMNNTSVPLPAFTVCF</sequence>
<organism evidence="2 3">
    <name type="scientific">Cirrhinus molitorella</name>
    <name type="common">mud carp</name>
    <dbReference type="NCBI Taxonomy" id="172907"/>
    <lineage>
        <taxon>Eukaryota</taxon>
        <taxon>Metazoa</taxon>
        <taxon>Chordata</taxon>
        <taxon>Craniata</taxon>
        <taxon>Vertebrata</taxon>
        <taxon>Euteleostomi</taxon>
        <taxon>Actinopterygii</taxon>
        <taxon>Neopterygii</taxon>
        <taxon>Teleostei</taxon>
        <taxon>Ostariophysi</taxon>
        <taxon>Cypriniformes</taxon>
        <taxon>Cyprinidae</taxon>
        <taxon>Labeoninae</taxon>
        <taxon>Labeonini</taxon>
        <taxon>Cirrhinus</taxon>
    </lineage>
</organism>
<keyword evidence="3" id="KW-1185">Reference proteome</keyword>
<name>A0ABR3MMT2_9TELE</name>
<proteinExistence type="predicted"/>
<reference evidence="2 3" key="1">
    <citation type="submission" date="2023-09" db="EMBL/GenBank/DDBJ databases">
        <authorList>
            <person name="Wang M."/>
        </authorList>
    </citation>
    <scope>NUCLEOTIDE SEQUENCE [LARGE SCALE GENOMIC DNA]</scope>
    <source>
        <strain evidence="2">GT-2023</strain>
        <tissue evidence="2">Liver</tissue>
    </source>
</reference>